<name>A0AAN6S540_9PEZI</name>
<dbReference type="GO" id="GO:0008757">
    <property type="term" value="F:S-adenosylmethionine-dependent methyltransferase activity"/>
    <property type="evidence" value="ECO:0007669"/>
    <property type="project" value="UniProtKB-ARBA"/>
</dbReference>
<dbReference type="GO" id="GO:0005737">
    <property type="term" value="C:cytoplasm"/>
    <property type="evidence" value="ECO:0007669"/>
    <property type="project" value="TreeGrafter"/>
</dbReference>
<dbReference type="InterPro" id="IPR029063">
    <property type="entry name" value="SAM-dependent_MTases_sf"/>
</dbReference>
<organism evidence="1 2">
    <name type="scientific">Diplogelasinospora grovesii</name>
    <dbReference type="NCBI Taxonomy" id="303347"/>
    <lineage>
        <taxon>Eukaryota</taxon>
        <taxon>Fungi</taxon>
        <taxon>Dikarya</taxon>
        <taxon>Ascomycota</taxon>
        <taxon>Pezizomycotina</taxon>
        <taxon>Sordariomycetes</taxon>
        <taxon>Sordariomycetidae</taxon>
        <taxon>Sordariales</taxon>
        <taxon>Diplogelasinosporaceae</taxon>
        <taxon>Diplogelasinospora</taxon>
    </lineage>
</organism>
<dbReference type="PANTHER" id="PTHR14614:SF104">
    <property type="entry name" value="N-METHYLTRANSFERASE, PUTATIVE (AFU_ORTHOLOGUE AFUA_1G17750)-RELATED"/>
    <property type="match status" value="1"/>
</dbReference>
<dbReference type="Pfam" id="PF10294">
    <property type="entry name" value="Methyltransf_16"/>
    <property type="match status" value="1"/>
</dbReference>
<evidence type="ECO:0000313" key="1">
    <source>
        <dbReference type="EMBL" id="KAK3940775.1"/>
    </source>
</evidence>
<comment type="caution">
    <text evidence="1">The sequence shown here is derived from an EMBL/GenBank/DDBJ whole genome shotgun (WGS) entry which is preliminary data.</text>
</comment>
<dbReference type="PANTHER" id="PTHR14614">
    <property type="entry name" value="HEPATOCELLULAR CARCINOMA-ASSOCIATED ANTIGEN"/>
    <property type="match status" value="1"/>
</dbReference>
<dbReference type="AlphaFoldDB" id="A0AAN6S540"/>
<dbReference type="EMBL" id="MU853791">
    <property type="protein sequence ID" value="KAK3940775.1"/>
    <property type="molecule type" value="Genomic_DNA"/>
</dbReference>
<keyword evidence="2" id="KW-1185">Reference proteome</keyword>
<dbReference type="SUPFAM" id="SSF53335">
    <property type="entry name" value="S-adenosyl-L-methionine-dependent methyltransferases"/>
    <property type="match status" value="1"/>
</dbReference>
<proteinExistence type="predicted"/>
<gene>
    <name evidence="1" type="ORF">QBC46DRAFT_287398</name>
</gene>
<dbReference type="InterPro" id="IPR019410">
    <property type="entry name" value="Methyltransf_16"/>
</dbReference>
<reference evidence="2" key="1">
    <citation type="journal article" date="2023" name="Mol. Phylogenet. Evol.">
        <title>Genome-scale phylogeny and comparative genomics of the fungal order Sordariales.</title>
        <authorList>
            <person name="Hensen N."/>
            <person name="Bonometti L."/>
            <person name="Westerberg I."/>
            <person name="Brannstrom I.O."/>
            <person name="Guillou S."/>
            <person name="Cros-Aarteil S."/>
            <person name="Calhoun S."/>
            <person name="Haridas S."/>
            <person name="Kuo A."/>
            <person name="Mondo S."/>
            <person name="Pangilinan J."/>
            <person name="Riley R."/>
            <person name="LaButti K."/>
            <person name="Andreopoulos B."/>
            <person name="Lipzen A."/>
            <person name="Chen C."/>
            <person name="Yan M."/>
            <person name="Daum C."/>
            <person name="Ng V."/>
            <person name="Clum A."/>
            <person name="Steindorff A."/>
            <person name="Ohm R.A."/>
            <person name="Martin F."/>
            <person name="Silar P."/>
            <person name="Natvig D.O."/>
            <person name="Lalanne C."/>
            <person name="Gautier V."/>
            <person name="Ament-Velasquez S.L."/>
            <person name="Kruys A."/>
            <person name="Hutchinson M.I."/>
            <person name="Powell A.J."/>
            <person name="Barry K."/>
            <person name="Miller A.N."/>
            <person name="Grigoriev I.V."/>
            <person name="Debuchy R."/>
            <person name="Gladieux P."/>
            <person name="Hiltunen Thoren M."/>
            <person name="Johannesson H."/>
        </authorList>
    </citation>
    <scope>NUCLEOTIDE SEQUENCE [LARGE SCALE GENOMIC DNA]</scope>
    <source>
        <strain evidence="2">CBS 340.73</strain>
    </source>
</reference>
<dbReference type="Proteomes" id="UP001303473">
    <property type="component" value="Unassembled WGS sequence"/>
</dbReference>
<protein>
    <submittedName>
        <fullName evidence="1">Nicotinamide n-methyltransferase</fullName>
    </submittedName>
</protein>
<sequence>MAALTFRIALTGPPASDSEDFLSDSLGVIFPGDVTIQHGDAGHGLLYTSPHLPKPLPIKLSEPQRDEDRKLFSHYLWNSSLLLAELIEAGTLKLPPQGTEEFDVSGLSTVELGAGTALPSIMSALLGARRVVATDYPAPAIMEVLRENVRECTKPSYSPLGEGGGGIHVVGHEWGVFPADIAEERNAFDRVFVCDCLWMRWQHENLRKSVDYFLKRGTEARAWVIAGFHTGRESMRGFFEKEELAADGLEIERIWERDCNGNDREWVWDRGIEDITIRKSWLVVAILKRISPVSGQEGGETTDDR</sequence>
<evidence type="ECO:0000313" key="2">
    <source>
        <dbReference type="Proteomes" id="UP001303473"/>
    </source>
</evidence>
<accession>A0AAN6S540</accession>
<dbReference type="Gene3D" id="3.40.50.150">
    <property type="entry name" value="Vaccinia Virus protein VP39"/>
    <property type="match status" value="1"/>
</dbReference>